<evidence type="ECO:0000313" key="2">
    <source>
        <dbReference type="EMBL" id="QTA85630.1"/>
    </source>
</evidence>
<evidence type="ECO:0000313" key="3">
    <source>
        <dbReference type="Proteomes" id="UP000663722"/>
    </source>
</evidence>
<dbReference type="InterPro" id="IPR004184">
    <property type="entry name" value="PFL_dom"/>
</dbReference>
<evidence type="ECO:0000259" key="1">
    <source>
        <dbReference type="PROSITE" id="PS51554"/>
    </source>
</evidence>
<dbReference type="AlphaFoldDB" id="A0A975BIE3"/>
<dbReference type="KEGG" id="dmm:dnm_016410"/>
<keyword evidence="3" id="KW-1185">Reference proteome</keyword>
<sequence>MADITLKDISLQAYGLTERVRGLRKAYFDAMPEICTERPRLLTDFHNEHNLFRNDRISILEKARAYRYVLRNRPLRLWHKTGVMKMFTRL</sequence>
<name>A0A975BIE3_9BACT</name>
<dbReference type="Proteomes" id="UP000663722">
    <property type="component" value="Chromosome"/>
</dbReference>
<keyword evidence="2" id="KW-0456">Lyase</keyword>
<proteinExistence type="predicted"/>
<feature type="domain" description="PFL" evidence="1">
    <location>
        <begin position="18"/>
        <end position="90"/>
    </location>
</feature>
<gene>
    <name evidence="2" type="ORF">dnm_016410</name>
</gene>
<dbReference type="Gene3D" id="3.20.70.20">
    <property type="match status" value="1"/>
</dbReference>
<dbReference type="GO" id="GO:0016829">
    <property type="term" value="F:lyase activity"/>
    <property type="evidence" value="ECO:0007669"/>
    <property type="project" value="UniProtKB-KW"/>
</dbReference>
<reference evidence="2" key="1">
    <citation type="journal article" date="2021" name="Microb. Physiol.">
        <title>Proteogenomic Insights into the Physiology of Marine, Sulfate-Reducing, Filamentous Desulfonema limicola and Desulfonema magnum.</title>
        <authorList>
            <person name="Schnaars V."/>
            <person name="Wohlbrand L."/>
            <person name="Scheve S."/>
            <person name="Hinrichs C."/>
            <person name="Reinhardt R."/>
            <person name="Rabus R."/>
        </authorList>
    </citation>
    <scope>NUCLEOTIDE SEQUENCE</scope>
    <source>
        <strain evidence="2">4be13</strain>
    </source>
</reference>
<dbReference type="RefSeq" id="WP_207681609.1">
    <property type="nucleotide sequence ID" value="NZ_CP061800.1"/>
</dbReference>
<dbReference type="PROSITE" id="PS51554">
    <property type="entry name" value="PFL"/>
    <property type="match status" value="1"/>
</dbReference>
<organism evidence="2 3">
    <name type="scientific">Desulfonema magnum</name>
    <dbReference type="NCBI Taxonomy" id="45655"/>
    <lineage>
        <taxon>Bacteria</taxon>
        <taxon>Pseudomonadati</taxon>
        <taxon>Thermodesulfobacteriota</taxon>
        <taxon>Desulfobacteria</taxon>
        <taxon>Desulfobacterales</taxon>
        <taxon>Desulfococcaceae</taxon>
        <taxon>Desulfonema</taxon>
    </lineage>
</organism>
<protein>
    <submittedName>
        <fullName evidence="2">Lyase domain-containing protein</fullName>
    </submittedName>
</protein>
<accession>A0A975BIE3</accession>
<dbReference type="EMBL" id="CP061800">
    <property type="protein sequence ID" value="QTA85630.1"/>
    <property type="molecule type" value="Genomic_DNA"/>
</dbReference>